<dbReference type="Pfam" id="PF00535">
    <property type="entry name" value="Glycos_transf_2"/>
    <property type="match status" value="1"/>
</dbReference>
<dbReference type="Gene3D" id="3.90.550.10">
    <property type="entry name" value="Spore Coat Polysaccharide Biosynthesis Protein SpsA, Chain A"/>
    <property type="match status" value="1"/>
</dbReference>
<feature type="transmembrane region" description="Helical" evidence="4">
    <location>
        <begin position="352"/>
        <end position="373"/>
    </location>
</feature>
<evidence type="ECO:0000313" key="6">
    <source>
        <dbReference type="EMBL" id="MBY6140870.1"/>
    </source>
</evidence>
<feature type="transmembrane region" description="Helical" evidence="4">
    <location>
        <begin position="322"/>
        <end position="340"/>
    </location>
</feature>
<dbReference type="Proteomes" id="UP000766629">
    <property type="component" value="Unassembled WGS sequence"/>
</dbReference>
<evidence type="ECO:0000313" key="7">
    <source>
        <dbReference type="Proteomes" id="UP000766629"/>
    </source>
</evidence>
<gene>
    <name evidence="6" type="ORF">KUV26_15635</name>
</gene>
<dbReference type="InterPro" id="IPR029044">
    <property type="entry name" value="Nucleotide-diphossugar_trans"/>
</dbReference>
<dbReference type="GO" id="GO:0016757">
    <property type="term" value="F:glycosyltransferase activity"/>
    <property type="evidence" value="ECO:0007669"/>
    <property type="project" value="UniProtKB-KW"/>
</dbReference>
<feature type="transmembrane region" description="Helical" evidence="4">
    <location>
        <begin position="297"/>
        <end position="315"/>
    </location>
</feature>
<feature type="domain" description="Glycosyltransferase 2-like" evidence="5">
    <location>
        <begin position="45"/>
        <end position="210"/>
    </location>
</feature>
<accession>A0ABS7NI84</accession>
<proteinExistence type="inferred from homology"/>
<dbReference type="RefSeq" id="WP_222509004.1">
    <property type="nucleotide sequence ID" value="NZ_JAHVJA010000007.1"/>
</dbReference>
<organism evidence="6 7">
    <name type="scientific">Leisingera daeponensis</name>
    <dbReference type="NCBI Taxonomy" id="405746"/>
    <lineage>
        <taxon>Bacteria</taxon>
        <taxon>Pseudomonadati</taxon>
        <taxon>Pseudomonadota</taxon>
        <taxon>Alphaproteobacteria</taxon>
        <taxon>Rhodobacterales</taxon>
        <taxon>Roseobacteraceae</taxon>
        <taxon>Leisingera</taxon>
    </lineage>
</organism>
<evidence type="ECO:0000256" key="1">
    <source>
        <dbReference type="ARBA" id="ARBA00006739"/>
    </source>
</evidence>
<evidence type="ECO:0000256" key="3">
    <source>
        <dbReference type="ARBA" id="ARBA00022679"/>
    </source>
</evidence>
<dbReference type="EMBL" id="JAHVJA010000007">
    <property type="protein sequence ID" value="MBY6140870.1"/>
    <property type="molecule type" value="Genomic_DNA"/>
</dbReference>
<keyword evidence="4" id="KW-1133">Transmembrane helix</keyword>
<sequence>MILLFWVCAGLVAFSLAGYGLLWCILAGIFGRRTPLPPETPLHATVLIAARNEEAAIRDKLKTVLKQDCGPHRVDVLVVSDGSEDATLQQALSLNSPRIRAFQTPEHGGKAQALTAGLARIHADVVVFSDANSMLAPGALRHLLAPFARQGTGGVCGRLQPQHGKGRGGWLARAERLFWAYDAALKAAESRLGGAVSAQGTLYAMRRELVPERVPGDVADDFYISVQAPAKHRRLVFEPRALAQEVVTSHTGDEFMRRVRSTERGWRALMRMRRLMNPGKHGLYALQLLLHKGLRRLVAFLLPVLLALSLAAAASQGGIYSAALLGQLAVYGVAVGALVWPPAARLPGSGPARFFVLGHAAMGFGILRSMAGVHSVRWAPARRMADE</sequence>
<dbReference type="InterPro" id="IPR001173">
    <property type="entry name" value="Glyco_trans_2-like"/>
</dbReference>
<evidence type="ECO:0000259" key="5">
    <source>
        <dbReference type="Pfam" id="PF00535"/>
    </source>
</evidence>
<keyword evidence="7" id="KW-1185">Reference proteome</keyword>
<evidence type="ECO:0000256" key="4">
    <source>
        <dbReference type="SAM" id="Phobius"/>
    </source>
</evidence>
<evidence type="ECO:0000256" key="2">
    <source>
        <dbReference type="ARBA" id="ARBA00022676"/>
    </source>
</evidence>
<dbReference type="EC" id="2.4.-.-" evidence="6"/>
<dbReference type="PANTHER" id="PTHR43630">
    <property type="entry name" value="POLY-BETA-1,6-N-ACETYL-D-GLUCOSAMINE SYNTHASE"/>
    <property type="match status" value="1"/>
</dbReference>
<comment type="similarity">
    <text evidence="1">Belongs to the glycosyltransferase 2 family.</text>
</comment>
<name>A0ABS7NI84_9RHOB</name>
<keyword evidence="2 6" id="KW-0328">Glycosyltransferase</keyword>
<protein>
    <submittedName>
        <fullName evidence="6">Glycosyltransferase</fullName>
        <ecNumber evidence="6">2.4.-.-</ecNumber>
    </submittedName>
</protein>
<dbReference type="PANTHER" id="PTHR43630:SF1">
    <property type="entry name" value="POLY-BETA-1,6-N-ACETYL-D-GLUCOSAMINE SYNTHASE"/>
    <property type="match status" value="1"/>
</dbReference>
<dbReference type="SUPFAM" id="SSF53448">
    <property type="entry name" value="Nucleotide-diphospho-sugar transferases"/>
    <property type="match status" value="1"/>
</dbReference>
<keyword evidence="4" id="KW-0472">Membrane</keyword>
<reference evidence="6 7" key="1">
    <citation type="submission" date="2021-06" db="EMBL/GenBank/DDBJ databases">
        <title>50 bacteria genomes isolated from Dapeng, Shenzhen, China.</title>
        <authorList>
            <person name="Zheng W."/>
            <person name="Yu S."/>
            <person name="Huang Y."/>
        </authorList>
    </citation>
    <scope>NUCLEOTIDE SEQUENCE [LARGE SCALE GENOMIC DNA]</scope>
    <source>
        <strain evidence="6 7">DP1N14-2</strain>
    </source>
</reference>
<comment type="caution">
    <text evidence="6">The sequence shown here is derived from an EMBL/GenBank/DDBJ whole genome shotgun (WGS) entry which is preliminary data.</text>
</comment>
<keyword evidence="3 6" id="KW-0808">Transferase</keyword>
<keyword evidence="4" id="KW-0812">Transmembrane</keyword>